<reference evidence="10" key="2">
    <citation type="journal article" date="2021" name="PeerJ">
        <title>Extensive microbial diversity within the chicken gut microbiome revealed by metagenomics and culture.</title>
        <authorList>
            <person name="Gilroy R."/>
            <person name="Ravi A."/>
            <person name="Getino M."/>
            <person name="Pursley I."/>
            <person name="Horton D.L."/>
            <person name="Alikhan N.F."/>
            <person name="Baker D."/>
            <person name="Gharbi K."/>
            <person name="Hall N."/>
            <person name="Watson M."/>
            <person name="Adriaenssens E.M."/>
            <person name="Foster-Nyarko E."/>
            <person name="Jarju S."/>
            <person name="Secka A."/>
            <person name="Antonio M."/>
            <person name="Oren A."/>
            <person name="Chaudhuri R.R."/>
            <person name="La Ragione R."/>
            <person name="Hildebrand F."/>
            <person name="Pallen M.J."/>
        </authorList>
    </citation>
    <scope>NUCLEOTIDE SEQUENCE</scope>
    <source>
        <strain evidence="10">CHK195-26880</strain>
    </source>
</reference>
<dbReference type="SMART" id="SM00862">
    <property type="entry name" value="Trans_reg_C"/>
    <property type="match status" value="1"/>
</dbReference>
<keyword evidence="4 7" id="KW-0238">DNA-binding</keyword>
<proteinExistence type="predicted"/>
<dbReference type="PANTHER" id="PTHR48111:SF24">
    <property type="entry name" value="TRANSCRIPTIONAL REGULATORY PROTEIN CSSR"/>
    <property type="match status" value="1"/>
</dbReference>
<dbReference type="GO" id="GO:0005829">
    <property type="term" value="C:cytosol"/>
    <property type="evidence" value="ECO:0007669"/>
    <property type="project" value="TreeGrafter"/>
</dbReference>
<accession>A0A9D1KCC1</accession>
<protein>
    <submittedName>
        <fullName evidence="10">Response regulator transcription factor</fullName>
    </submittedName>
</protein>
<dbReference type="PROSITE" id="PS51755">
    <property type="entry name" value="OMPR_PHOB"/>
    <property type="match status" value="1"/>
</dbReference>
<evidence type="ECO:0000313" key="10">
    <source>
        <dbReference type="EMBL" id="HIT37991.1"/>
    </source>
</evidence>
<comment type="caution">
    <text evidence="10">The sequence shown here is derived from an EMBL/GenBank/DDBJ whole genome shotgun (WGS) entry which is preliminary data.</text>
</comment>
<keyword evidence="5" id="KW-0804">Transcription</keyword>
<dbReference type="Gene3D" id="6.10.250.690">
    <property type="match status" value="1"/>
</dbReference>
<sequence>MYKICLVEDETDLLAVVKMYLEKAGYDVVTFTKGADAIAYIGNPVDVWILDIMLGDDVNGYDVIKAIREKYPLVPVIFTSARDQDLDRILGLELGSDDYITKPYSSKELVLRVNNIIKRVYQSTDSKIINYLDYTIDVDKRIVSVKDKPIKLTTLEFDLLLLLVENINKSFSREDILNAVWGNDYFGSDRAVDDLVRRLRKKMPLLNVNTIYGYGYRLL</sequence>
<dbReference type="CDD" id="cd17574">
    <property type="entry name" value="REC_OmpR"/>
    <property type="match status" value="1"/>
</dbReference>
<dbReference type="InterPro" id="IPR036388">
    <property type="entry name" value="WH-like_DNA-bd_sf"/>
</dbReference>
<evidence type="ECO:0000256" key="5">
    <source>
        <dbReference type="ARBA" id="ARBA00023163"/>
    </source>
</evidence>
<dbReference type="InterPro" id="IPR001867">
    <property type="entry name" value="OmpR/PhoB-type_DNA-bd"/>
</dbReference>
<evidence type="ECO:0000256" key="1">
    <source>
        <dbReference type="ARBA" id="ARBA00022553"/>
    </source>
</evidence>
<dbReference type="GO" id="GO:0000976">
    <property type="term" value="F:transcription cis-regulatory region binding"/>
    <property type="evidence" value="ECO:0007669"/>
    <property type="project" value="TreeGrafter"/>
</dbReference>
<dbReference type="InterPro" id="IPR001789">
    <property type="entry name" value="Sig_transdc_resp-reg_receiver"/>
</dbReference>
<dbReference type="InterPro" id="IPR039420">
    <property type="entry name" value="WalR-like"/>
</dbReference>
<dbReference type="GO" id="GO:0006355">
    <property type="term" value="P:regulation of DNA-templated transcription"/>
    <property type="evidence" value="ECO:0007669"/>
    <property type="project" value="InterPro"/>
</dbReference>
<reference evidence="10" key="1">
    <citation type="submission" date="2020-10" db="EMBL/GenBank/DDBJ databases">
        <authorList>
            <person name="Gilroy R."/>
        </authorList>
    </citation>
    <scope>NUCLEOTIDE SEQUENCE</scope>
    <source>
        <strain evidence="10">CHK195-26880</strain>
    </source>
</reference>
<dbReference type="GO" id="GO:0032993">
    <property type="term" value="C:protein-DNA complex"/>
    <property type="evidence" value="ECO:0007669"/>
    <property type="project" value="TreeGrafter"/>
</dbReference>
<feature type="domain" description="OmpR/PhoB-type" evidence="9">
    <location>
        <begin position="126"/>
        <end position="219"/>
    </location>
</feature>
<evidence type="ECO:0000256" key="6">
    <source>
        <dbReference type="PROSITE-ProRule" id="PRU00169"/>
    </source>
</evidence>
<dbReference type="Gene3D" id="3.40.50.2300">
    <property type="match status" value="1"/>
</dbReference>
<dbReference type="Gene3D" id="1.10.10.10">
    <property type="entry name" value="Winged helix-like DNA-binding domain superfamily/Winged helix DNA-binding domain"/>
    <property type="match status" value="1"/>
</dbReference>
<dbReference type="PROSITE" id="PS50110">
    <property type="entry name" value="RESPONSE_REGULATORY"/>
    <property type="match status" value="1"/>
</dbReference>
<keyword evidence="3" id="KW-0805">Transcription regulation</keyword>
<feature type="modified residue" description="4-aspartylphosphate" evidence="6">
    <location>
        <position position="51"/>
    </location>
</feature>
<evidence type="ECO:0000259" key="8">
    <source>
        <dbReference type="PROSITE" id="PS50110"/>
    </source>
</evidence>
<keyword evidence="2" id="KW-0902">Two-component regulatory system</keyword>
<evidence type="ECO:0000256" key="7">
    <source>
        <dbReference type="PROSITE-ProRule" id="PRU01091"/>
    </source>
</evidence>
<dbReference type="InterPro" id="IPR011006">
    <property type="entry name" value="CheY-like_superfamily"/>
</dbReference>
<dbReference type="Pfam" id="PF00072">
    <property type="entry name" value="Response_reg"/>
    <property type="match status" value="1"/>
</dbReference>
<evidence type="ECO:0000256" key="4">
    <source>
        <dbReference type="ARBA" id="ARBA00023125"/>
    </source>
</evidence>
<dbReference type="EMBL" id="DVKQ01000075">
    <property type="protein sequence ID" value="HIT37991.1"/>
    <property type="molecule type" value="Genomic_DNA"/>
</dbReference>
<dbReference type="SUPFAM" id="SSF52172">
    <property type="entry name" value="CheY-like"/>
    <property type="match status" value="1"/>
</dbReference>
<dbReference type="GO" id="GO:0000156">
    <property type="term" value="F:phosphorelay response regulator activity"/>
    <property type="evidence" value="ECO:0007669"/>
    <property type="project" value="TreeGrafter"/>
</dbReference>
<gene>
    <name evidence="10" type="ORF">IAB59_05910</name>
</gene>
<dbReference type="Pfam" id="PF00486">
    <property type="entry name" value="Trans_reg_C"/>
    <property type="match status" value="1"/>
</dbReference>
<organism evidence="10 11">
    <name type="scientific">Candidatus Onthousia faecipullorum</name>
    <dbReference type="NCBI Taxonomy" id="2840887"/>
    <lineage>
        <taxon>Bacteria</taxon>
        <taxon>Bacillati</taxon>
        <taxon>Bacillota</taxon>
        <taxon>Bacilli</taxon>
        <taxon>Candidatus Onthousia</taxon>
    </lineage>
</organism>
<dbReference type="Proteomes" id="UP000886833">
    <property type="component" value="Unassembled WGS sequence"/>
</dbReference>
<dbReference type="AlphaFoldDB" id="A0A9D1KCC1"/>
<dbReference type="CDD" id="cd00383">
    <property type="entry name" value="trans_reg_C"/>
    <property type="match status" value="1"/>
</dbReference>
<name>A0A9D1KCC1_9FIRM</name>
<feature type="domain" description="Response regulatory" evidence="8">
    <location>
        <begin position="3"/>
        <end position="117"/>
    </location>
</feature>
<keyword evidence="1 6" id="KW-0597">Phosphoprotein</keyword>
<feature type="DNA-binding region" description="OmpR/PhoB-type" evidence="7">
    <location>
        <begin position="126"/>
        <end position="219"/>
    </location>
</feature>
<dbReference type="SMART" id="SM00448">
    <property type="entry name" value="REC"/>
    <property type="match status" value="1"/>
</dbReference>
<evidence type="ECO:0000313" key="11">
    <source>
        <dbReference type="Proteomes" id="UP000886833"/>
    </source>
</evidence>
<dbReference type="PANTHER" id="PTHR48111">
    <property type="entry name" value="REGULATOR OF RPOS"/>
    <property type="match status" value="1"/>
</dbReference>
<evidence type="ECO:0000259" key="9">
    <source>
        <dbReference type="PROSITE" id="PS51755"/>
    </source>
</evidence>
<evidence type="ECO:0000256" key="3">
    <source>
        <dbReference type="ARBA" id="ARBA00023015"/>
    </source>
</evidence>
<evidence type="ECO:0000256" key="2">
    <source>
        <dbReference type="ARBA" id="ARBA00023012"/>
    </source>
</evidence>